<dbReference type="InterPro" id="IPR036224">
    <property type="entry name" value="GINS_bundle-like_dom_sf"/>
</dbReference>
<dbReference type="Pfam" id="PF05916">
    <property type="entry name" value="Sld5"/>
    <property type="match status" value="1"/>
</dbReference>
<dbReference type="Pfam" id="PF22466">
    <property type="entry name" value="PSF3_N"/>
    <property type="match status" value="1"/>
</dbReference>
<evidence type="ECO:0000256" key="2">
    <source>
        <dbReference type="ARBA" id="ARBA00006343"/>
    </source>
</evidence>
<keyword evidence="4" id="KW-0539">Nucleus</keyword>
<evidence type="ECO:0000313" key="7">
    <source>
        <dbReference type="EMBL" id="GBG25839.1"/>
    </source>
</evidence>
<comment type="subcellular location">
    <subcellularLocation>
        <location evidence="1">Nucleus</location>
    </subcellularLocation>
</comment>
<proteinExistence type="inferred from homology"/>
<dbReference type="AlphaFoldDB" id="A0A2R5G683"/>
<dbReference type="OrthoDB" id="10251744at2759"/>
<dbReference type="InterPro" id="IPR010492">
    <property type="entry name" value="GINS_Psf3"/>
</dbReference>
<evidence type="ECO:0000313" key="8">
    <source>
        <dbReference type="Proteomes" id="UP000241890"/>
    </source>
</evidence>
<keyword evidence="8" id="KW-1185">Reference proteome</keyword>
<evidence type="ECO:0000256" key="3">
    <source>
        <dbReference type="ARBA" id="ARBA00022705"/>
    </source>
</evidence>
<dbReference type="GO" id="GO:0000811">
    <property type="term" value="C:GINS complex"/>
    <property type="evidence" value="ECO:0007669"/>
    <property type="project" value="TreeGrafter"/>
</dbReference>
<dbReference type="SUPFAM" id="SSF158573">
    <property type="entry name" value="GINS helical bundle-like"/>
    <property type="match status" value="1"/>
</dbReference>
<dbReference type="InterPro" id="IPR055221">
    <property type="entry name" value="PSF3_N"/>
</dbReference>
<dbReference type="CDD" id="cd11713">
    <property type="entry name" value="GINS_A_psf3"/>
    <property type="match status" value="1"/>
</dbReference>
<dbReference type="Gene3D" id="1.20.58.2050">
    <property type="match status" value="1"/>
</dbReference>
<dbReference type="InterPro" id="IPR021151">
    <property type="entry name" value="GINS_A"/>
</dbReference>
<dbReference type="InParanoid" id="A0A2R5G683"/>
<protein>
    <submittedName>
        <fullName evidence="7">DNA replication complex GINS protein PSF3</fullName>
    </submittedName>
</protein>
<feature type="domain" description="GINS subunit" evidence="5">
    <location>
        <begin position="76"/>
        <end position="167"/>
    </location>
</feature>
<sequence>MASAYYDLDAILAEEERVPTTFLSDAQDLGILDSSSDNDDLSRGTKAELPLWLATTLAERIWVKLELPRCYQSRFRTYLLADPTVVALSERSPTYYETGFRLASFVRESSSLCDSLIRTLATRFKGVIDKAQNSRNEDISSLTRSMTAIERRLFDLAHQGSIDILLWKQRDSERIHSARGMKRKLGAANAAR</sequence>
<dbReference type="InterPro" id="IPR038437">
    <property type="entry name" value="GINS_Psf3_sf"/>
</dbReference>
<dbReference type="GO" id="GO:1902975">
    <property type="term" value="P:mitotic DNA replication initiation"/>
    <property type="evidence" value="ECO:0007669"/>
    <property type="project" value="TreeGrafter"/>
</dbReference>
<evidence type="ECO:0000256" key="4">
    <source>
        <dbReference type="ARBA" id="ARBA00023242"/>
    </source>
</evidence>
<comment type="caution">
    <text evidence="7">The sequence shown here is derived from an EMBL/GenBank/DDBJ whole genome shotgun (WGS) entry which is preliminary data.</text>
</comment>
<dbReference type="PANTHER" id="PTHR22768">
    <property type="entry name" value="DNA REPLICATION COMPLEX GINS PROTEIN PSF3"/>
    <property type="match status" value="1"/>
</dbReference>
<name>A0A2R5G683_9STRA</name>
<comment type="similarity">
    <text evidence="2">Belongs to the GINS3/PSF3 family.</text>
</comment>
<evidence type="ECO:0000259" key="6">
    <source>
        <dbReference type="Pfam" id="PF22466"/>
    </source>
</evidence>
<keyword evidence="3" id="KW-0235">DNA replication</keyword>
<evidence type="ECO:0000259" key="5">
    <source>
        <dbReference type="Pfam" id="PF05916"/>
    </source>
</evidence>
<dbReference type="CDD" id="cd21693">
    <property type="entry name" value="GINS_B_Psf3"/>
    <property type="match status" value="1"/>
</dbReference>
<reference evidence="7 8" key="1">
    <citation type="submission" date="2017-12" db="EMBL/GenBank/DDBJ databases">
        <title>Sequencing, de novo assembly and annotation of complete genome of a new Thraustochytrid species, strain FCC1311.</title>
        <authorList>
            <person name="Sedici K."/>
            <person name="Godart F."/>
            <person name="Aiese Cigliano R."/>
            <person name="Sanseverino W."/>
            <person name="Barakat M."/>
            <person name="Ortet P."/>
            <person name="Marechal E."/>
            <person name="Cagnac O."/>
            <person name="Amato A."/>
        </authorList>
    </citation>
    <scope>NUCLEOTIDE SEQUENCE [LARGE SCALE GENOMIC DNA]</scope>
</reference>
<accession>A0A2R5G683</accession>
<dbReference type="PANTHER" id="PTHR22768:SF0">
    <property type="entry name" value="DNA REPLICATION COMPLEX GINS PROTEIN PSF3"/>
    <property type="match status" value="1"/>
</dbReference>
<dbReference type="SUPFAM" id="SSF160059">
    <property type="entry name" value="PriA/YqbF domain"/>
    <property type="match status" value="1"/>
</dbReference>
<gene>
    <name evidence="7" type="ORF">FCC1311_020582</name>
</gene>
<dbReference type="EMBL" id="BEYU01000016">
    <property type="protein sequence ID" value="GBG25839.1"/>
    <property type="molecule type" value="Genomic_DNA"/>
</dbReference>
<feature type="domain" description="DNA replication complex GINS protein PSF3 N-terminal" evidence="6">
    <location>
        <begin position="6"/>
        <end position="58"/>
    </location>
</feature>
<dbReference type="Proteomes" id="UP000241890">
    <property type="component" value="Unassembled WGS sequence"/>
</dbReference>
<evidence type="ECO:0000256" key="1">
    <source>
        <dbReference type="ARBA" id="ARBA00004123"/>
    </source>
</evidence>
<organism evidence="7 8">
    <name type="scientific">Hondaea fermentalgiana</name>
    <dbReference type="NCBI Taxonomy" id="2315210"/>
    <lineage>
        <taxon>Eukaryota</taxon>
        <taxon>Sar</taxon>
        <taxon>Stramenopiles</taxon>
        <taxon>Bigyra</taxon>
        <taxon>Labyrinthulomycetes</taxon>
        <taxon>Thraustochytrida</taxon>
        <taxon>Thraustochytriidae</taxon>
        <taxon>Hondaea</taxon>
    </lineage>
</organism>